<comment type="subcellular location">
    <subcellularLocation>
        <location evidence="3">Cytoplasm</location>
    </subcellularLocation>
</comment>
<keyword evidence="3" id="KW-0378">Hydrolase</keyword>
<feature type="binding site" evidence="3">
    <location>
        <begin position="78"/>
        <end position="85"/>
    </location>
    <ligand>
        <name>ATP</name>
        <dbReference type="ChEBI" id="CHEBI:30616"/>
    </ligand>
</feature>
<name>A0AAE4DKY8_9ENTR</name>
<evidence type="ECO:0000313" key="5">
    <source>
        <dbReference type="EMBL" id="MDR9889700.1"/>
    </source>
</evidence>
<dbReference type="Proteomes" id="UP001248822">
    <property type="component" value="Unassembled WGS sequence"/>
</dbReference>
<evidence type="ECO:0000256" key="2">
    <source>
        <dbReference type="ARBA" id="ARBA00022840"/>
    </source>
</evidence>
<dbReference type="Gene3D" id="3.40.50.300">
    <property type="entry name" value="P-loop containing nucleotide triphosphate hydrolases"/>
    <property type="match status" value="1"/>
</dbReference>
<gene>
    <name evidence="3 5" type="primary">zapE</name>
    <name evidence="5" type="ORF">O7047_05555</name>
</gene>
<sequence>MQNLSPASRYQQALDEGSHQPDSVQRDAIHRLDAIYQALLSKPADAGSQGGLKSALDRLLGRKAPASDAPVRGLYMWGGVGRGKTWLMDMFYQSLPGERKQRLHFHRFMLRVHEELTALQGHTDPLDIVADRFKAQTDVLCFDEFFVSDITDAMLLGGLMKALFARGITLVATSNIPPDDLYRNGLQRARFLPAIDAIKAHCDIMNVDAGVDYRLRTLTQAHLWLSPLGDETQSQMDRLWQALAGAKRDKAPTLEINHRPLPTLGVENQTLAVSFATLCVDARSQHDYIALSRLFHTVMLFDVPVMTPLMESEARRFIALVDEFYERHVKLVVSAAATLYEIYQGERLKFEFQRCLSRLQEMQSEEYLKREHMP</sequence>
<evidence type="ECO:0000256" key="4">
    <source>
        <dbReference type="SAM" id="MobiDB-lite"/>
    </source>
</evidence>
<feature type="region of interest" description="Disordered" evidence="4">
    <location>
        <begin position="1"/>
        <end position="23"/>
    </location>
</feature>
<dbReference type="GO" id="GO:0005737">
    <property type="term" value="C:cytoplasm"/>
    <property type="evidence" value="ECO:0007669"/>
    <property type="project" value="UniProtKB-SubCell"/>
</dbReference>
<dbReference type="AlphaFoldDB" id="A0AAE4DKY8"/>
<organism evidence="5 6">
    <name type="scientific">Pseudenterobacter timonensis</name>
    <dbReference type="NCBI Taxonomy" id="1755099"/>
    <lineage>
        <taxon>Bacteria</taxon>
        <taxon>Pseudomonadati</taxon>
        <taxon>Pseudomonadota</taxon>
        <taxon>Gammaproteobacteria</taxon>
        <taxon>Enterobacterales</taxon>
        <taxon>Enterobacteriaceae</taxon>
        <taxon>Pseudenterobacter</taxon>
    </lineage>
</organism>
<comment type="caution">
    <text evidence="5">The sequence shown here is derived from an EMBL/GenBank/DDBJ whole genome shotgun (WGS) entry which is preliminary data.</text>
</comment>
<dbReference type="NCBIfam" id="NF040713">
    <property type="entry name" value="ZapE"/>
    <property type="match status" value="1"/>
</dbReference>
<keyword evidence="3" id="KW-0963">Cytoplasm</keyword>
<dbReference type="InterPro" id="IPR027417">
    <property type="entry name" value="P-loop_NTPase"/>
</dbReference>
<dbReference type="FunFam" id="3.40.50.300:FF:001019">
    <property type="entry name" value="Cell division protein ZapE"/>
    <property type="match status" value="1"/>
</dbReference>
<dbReference type="GO" id="GO:0032153">
    <property type="term" value="C:cell division site"/>
    <property type="evidence" value="ECO:0007669"/>
    <property type="project" value="TreeGrafter"/>
</dbReference>
<keyword evidence="3 5" id="KW-0132">Cell division</keyword>
<evidence type="ECO:0000256" key="1">
    <source>
        <dbReference type="ARBA" id="ARBA00022741"/>
    </source>
</evidence>
<dbReference type="PANTHER" id="PTHR12169">
    <property type="entry name" value="ATPASE N2B"/>
    <property type="match status" value="1"/>
</dbReference>
<dbReference type="Pfam" id="PF03969">
    <property type="entry name" value="AFG1_ATPase"/>
    <property type="match status" value="1"/>
</dbReference>
<dbReference type="HAMAP" id="MF_01919">
    <property type="entry name" value="ZapE"/>
    <property type="match status" value="1"/>
</dbReference>
<dbReference type="PANTHER" id="PTHR12169:SF6">
    <property type="entry name" value="AFG1-LIKE ATPASE"/>
    <property type="match status" value="1"/>
</dbReference>
<evidence type="ECO:0000313" key="6">
    <source>
        <dbReference type="Proteomes" id="UP001248822"/>
    </source>
</evidence>
<reference evidence="5" key="1">
    <citation type="submission" date="2022-12" db="EMBL/GenBank/DDBJ databases">
        <title>NDM-1 containing novel ST 2018 Pseudenterobacter timonensis.</title>
        <authorList>
            <person name="Halder G."/>
            <person name="Mandal S."/>
            <person name="Dutta S."/>
        </authorList>
    </citation>
    <scope>NUCLEOTIDE SEQUENCE</scope>
    <source>
        <strain evidence="5">CNCI147</strain>
    </source>
</reference>
<dbReference type="RefSeq" id="WP_310825212.1">
    <property type="nucleotide sequence ID" value="NZ_JAQGEC010000003.1"/>
</dbReference>
<accession>A0AAE4DKY8</accession>
<dbReference type="InterPro" id="IPR030870">
    <property type="entry name" value="ZapE"/>
</dbReference>
<keyword evidence="1 3" id="KW-0547">Nucleotide-binding</keyword>
<keyword evidence="2 3" id="KW-0067">ATP-binding</keyword>
<dbReference type="InterPro" id="IPR005654">
    <property type="entry name" value="ATPase_AFG1-like"/>
</dbReference>
<proteinExistence type="inferred from homology"/>
<protein>
    <recommendedName>
        <fullName evidence="3">Cell division protein ZapE</fullName>
    </recommendedName>
    <alternativeName>
        <fullName evidence="3">Z ring-associated protein ZapE</fullName>
    </alternativeName>
</protein>
<dbReference type="GO" id="GO:0051301">
    <property type="term" value="P:cell division"/>
    <property type="evidence" value="ECO:0007669"/>
    <property type="project" value="UniProtKB-UniRule"/>
</dbReference>
<keyword evidence="3" id="KW-0131">Cell cycle</keyword>
<dbReference type="GO" id="GO:0016887">
    <property type="term" value="F:ATP hydrolysis activity"/>
    <property type="evidence" value="ECO:0007669"/>
    <property type="project" value="UniProtKB-UniRule"/>
</dbReference>
<dbReference type="SUPFAM" id="SSF52540">
    <property type="entry name" value="P-loop containing nucleoside triphosphate hydrolases"/>
    <property type="match status" value="1"/>
</dbReference>
<dbReference type="EMBL" id="JAQGEC010000003">
    <property type="protein sequence ID" value="MDR9889700.1"/>
    <property type="molecule type" value="Genomic_DNA"/>
</dbReference>
<comment type="subunit">
    <text evidence="3">Interacts with FtsZ.</text>
</comment>
<evidence type="ECO:0000256" key="3">
    <source>
        <dbReference type="HAMAP-Rule" id="MF_01919"/>
    </source>
</evidence>
<comment type="similarity">
    <text evidence="3">Belongs to the AFG1 ATPase family. ZapE subfamily.</text>
</comment>
<comment type="function">
    <text evidence="3">Reduces the stability of FtsZ polymers in the presence of ATP.</text>
</comment>
<feature type="compositionally biased region" description="Polar residues" evidence="4">
    <location>
        <begin position="1"/>
        <end position="11"/>
    </location>
</feature>
<dbReference type="GO" id="GO:0005524">
    <property type="term" value="F:ATP binding"/>
    <property type="evidence" value="ECO:0007669"/>
    <property type="project" value="UniProtKB-UniRule"/>
</dbReference>